<reference evidence="1" key="1">
    <citation type="submission" date="2022-04" db="EMBL/GenBank/DDBJ databases">
        <title>Chromosome-scale genome assembly of Holotrichia oblita Faldermann.</title>
        <authorList>
            <person name="Rongchong L."/>
        </authorList>
    </citation>
    <scope>NUCLEOTIDE SEQUENCE</scope>
    <source>
        <strain evidence="1">81SQS9</strain>
    </source>
</reference>
<accession>A0ACB9TTY0</accession>
<gene>
    <name evidence="1" type="ORF">MML48_1g13459</name>
</gene>
<proteinExistence type="predicted"/>
<evidence type="ECO:0000313" key="2">
    <source>
        <dbReference type="Proteomes" id="UP001056778"/>
    </source>
</evidence>
<protein>
    <submittedName>
        <fullName evidence="1">Uncharacterized protein</fullName>
    </submittedName>
</protein>
<name>A0ACB9TTY0_HOLOL</name>
<sequence length="497" mass="55930">MRILFSILTCIILVENKIIIEDANIAAVSHDDIGMIFYIALHNTDSCGYRIYTRMIRCVEEVEAADRECEMMQLLGGDMGEIKSQCYKNITLLYPNMYLHNRKGYCIIAIKFISEDNQVLEKKTNISFNTYIGTKNRVHLTNGVDKTMGRTSCESVDLDPFQNCAPVDCHMKYLGTRSFFNRKWKRCQKVPVCVYDIEKDLPDVGYTPITNKCIDLERCIKKSDLQPLENKYQELGEDNSYSLMLTAINCHNGRINNETGLCDCNPGWSSANFDKEPTLFSVHMCNIELSSWYDTNRSEITFVAFVIAVMAVAIAMAVVLVSFILFQIWKCLSNNEDKKAMCYCDLESGMEPDDSSKKNKKGDKSVKKTPSAESKESKDTNESKKNKKPKKSKSEESAKTDENVDSKTNAESTKAKKKLSKVKQSGDSETKPSTGNTSKTSISVDSVKKENKKKRSKTEAPRQTISILSTSKKGSRDKVVGNKSTTSISSGKQKVKI</sequence>
<dbReference type="EMBL" id="CM043015">
    <property type="protein sequence ID" value="KAI4470265.1"/>
    <property type="molecule type" value="Genomic_DNA"/>
</dbReference>
<evidence type="ECO:0000313" key="1">
    <source>
        <dbReference type="EMBL" id="KAI4470265.1"/>
    </source>
</evidence>
<organism evidence="1 2">
    <name type="scientific">Holotrichia oblita</name>
    <name type="common">Chafer beetle</name>
    <dbReference type="NCBI Taxonomy" id="644536"/>
    <lineage>
        <taxon>Eukaryota</taxon>
        <taxon>Metazoa</taxon>
        <taxon>Ecdysozoa</taxon>
        <taxon>Arthropoda</taxon>
        <taxon>Hexapoda</taxon>
        <taxon>Insecta</taxon>
        <taxon>Pterygota</taxon>
        <taxon>Neoptera</taxon>
        <taxon>Endopterygota</taxon>
        <taxon>Coleoptera</taxon>
        <taxon>Polyphaga</taxon>
        <taxon>Scarabaeiformia</taxon>
        <taxon>Scarabaeidae</taxon>
        <taxon>Melolonthinae</taxon>
        <taxon>Holotrichia</taxon>
    </lineage>
</organism>
<keyword evidence="2" id="KW-1185">Reference proteome</keyword>
<comment type="caution">
    <text evidence="1">The sequence shown here is derived from an EMBL/GenBank/DDBJ whole genome shotgun (WGS) entry which is preliminary data.</text>
</comment>
<dbReference type="Proteomes" id="UP001056778">
    <property type="component" value="Chromosome 1"/>
</dbReference>